<sequence>MPGCPHSNKAVVILKLLDLDRVISIGECGVLRDPRGWFFSEDVSKLDSVLKIHYLDDAYLKGDSDFVGRSTVTTHAS</sequence>
<dbReference type="Proteomes" id="UP000264056">
    <property type="component" value="Unassembled WGS sequence"/>
</dbReference>
<dbReference type="RefSeq" id="WP_116879053.1">
    <property type="nucleotide sequence ID" value="NZ_CP031733.1"/>
</dbReference>
<dbReference type="EMBL" id="QVQZ01000044">
    <property type="protein sequence ID" value="RFU52281.1"/>
    <property type="molecule type" value="Genomic_DNA"/>
</dbReference>
<evidence type="ECO:0000313" key="6">
    <source>
        <dbReference type="Proteomes" id="UP000264056"/>
    </source>
</evidence>
<dbReference type="EMBL" id="CP031733">
    <property type="protein sequence ID" value="AXQ79337.1"/>
    <property type="molecule type" value="Genomic_DNA"/>
</dbReference>
<evidence type="ECO:0000313" key="1">
    <source>
        <dbReference type="EMBL" id="AXQ79337.1"/>
    </source>
</evidence>
<reference evidence="4" key="3">
    <citation type="submission" date="2018-08" db="EMBL/GenBank/DDBJ databases">
        <title>Streptococcus chenjunshii sp. nov., isolated from stools sample of the Tibetan antelope in the Qinghai-Tibet plateau, China.</title>
        <authorList>
            <person name="Tian Z."/>
        </authorList>
    </citation>
    <scope>NUCLEOTIDE SEQUENCE [LARGE SCALE GENOMIC DNA]</scope>
    <source>
        <strain evidence="4">Z15</strain>
    </source>
</reference>
<accession>A0A372KJ08</accession>
<dbReference type="EMBL" id="QVQY01000043">
    <property type="protein sequence ID" value="RFU50129.1"/>
    <property type="molecule type" value="Genomic_DNA"/>
</dbReference>
<gene>
    <name evidence="1" type="ORF">DDV21_009730</name>
    <name evidence="2" type="ORF">DDV22_10270</name>
    <name evidence="3" type="ORF">DDV23_10495</name>
</gene>
<evidence type="ECO:0000313" key="4">
    <source>
        <dbReference type="Proteomes" id="UP000246115"/>
    </source>
</evidence>
<proteinExistence type="predicted"/>
<keyword evidence="6" id="KW-1185">Reference proteome</keyword>
<dbReference type="KEGG" id="schj:DDV21_009730"/>
<dbReference type="AlphaFoldDB" id="A0A372KJ08"/>
<evidence type="ECO:0000313" key="3">
    <source>
        <dbReference type="EMBL" id="RFU52281.1"/>
    </source>
</evidence>
<evidence type="ECO:0000313" key="5">
    <source>
        <dbReference type="Proteomes" id="UP000262901"/>
    </source>
</evidence>
<reference evidence="1" key="4">
    <citation type="journal article" date="2019" name="Int. J. Syst. Evol. Microbiol.">
        <title>Streptococcus chenjunshii sp. nov. isolated from feces of Tibetan antelopes.</title>
        <authorList>
            <person name="Tian Z."/>
            <person name="Lu S."/>
            <person name="Jin D."/>
            <person name="Yang J."/>
            <person name="Pu J."/>
            <person name="Lai X.H."/>
            <person name="Bai X.N."/>
            <person name="Wu X.M."/>
            <person name="Li J."/>
            <person name="Wang S."/>
            <person name="Xu J."/>
        </authorList>
    </citation>
    <scope>NUCLEOTIDE SEQUENCE</scope>
    <source>
        <strain evidence="1">Z15</strain>
    </source>
</reference>
<reference evidence="3 5" key="2">
    <citation type="submission" date="2018-08" db="EMBL/GenBank/DDBJ databases">
        <title>Draft genome of Streptococcus sp. nov. Z1.</title>
        <authorList>
            <person name="Tian Z."/>
        </authorList>
    </citation>
    <scope>NUCLEOTIDE SEQUENCE [LARGE SCALE GENOMIC DNA]</scope>
    <source>
        <strain evidence="3">Z1</strain>
        <strain evidence="5">Z1(2018)</strain>
    </source>
</reference>
<dbReference type="Proteomes" id="UP000262901">
    <property type="component" value="Unassembled WGS sequence"/>
</dbReference>
<name>A0A372KJ08_9STRE</name>
<reference evidence="2 6" key="1">
    <citation type="submission" date="2018-08" db="EMBL/GenBank/DDBJ databases">
        <title>Draft genome of Streptococcus sp .nov. Z2.</title>
        <authorList>
            <person name="Tian Z."/>
        </authorList>
    </citation>
    <scope>NUCLEOTIDE SEQUENCE [LARGE SCALE GENOMIC DNA]</scope>
    <source>
        <strain evidence="2 6">Z2</strain>
    </source>
</reference>
<protein>
    <submittedName>
        <fullName evidence="3">Uncharacterized protein</fullName>
    </submittedName>
</protein>
<evidence type="ECO:0000313" key="2">
    <source>
        <dbReference type="EMBL" id="RFU50129.1"/>
    </source>
</evidence>
<dbReference type="Proteomes" id="UP000246115">
    <property type="component" value="Chromosome"/>
</dbReference>
<accession>A0A346NE92</accession>
<dbReference type="Gene3D" id="3.40.30.10">
    <property type="entry name" value="Glutaredoxin"/>
    <property type="match status" value="1"/>
</dbReference>
<organism evidence="3 5">
    <name type="scientific">Streptococcus chenjunshii</name>
    <dbReference type="NCBI Taxonomy" id="2173853"/>
    <lineage>
        <taxon>Bacteria</taxon>
        <taxon>Bacillati</taxon>
        <taxon>Bacillota</taxon>
        <taxon>Bacilli</taxon>
        <taxon>Lactobacillales</taxon>
        <taxon>Streptococcaceae</taxon>
        <taxon>Streptococcus</taxon>
    </lineage>
</organism>